<dbReference type="Gene3D" id="1.10.530.10">
    <property type="match status" value="1"/>
</dbReference>
<keyword evidence="2" id="KW-0611">Plant defense</keyword>
<reference evidence="5" key="1">
    <citation type="submission" date="2019-09" db="EMBL/GenBank/DDBJ databases">
        <title>Draft genome information of white flower Hibiscus syriacus.</title>
        <authorList>
            <person name="Kim Y.-M."/>
        </authorList>
    </citation>
    <scope>NUCLEOTIDE SEQUENCE [LARGE SCALE GENOMIC DNA]</scope>
    <source>
        <strain evidence="5">YM2019G1</strain>
    </source>
</reference>
<evidence type="ECO:0000256" key="3">
    <source>
        <dbReference type="ARBA" id="ARBA00023157"/>
    </source>
</evidence>
<feature type="domain" description="Glycoside hydrolase family 19 catalytic" evidence="4">
    <location>
        <begin position="62"/>
        <end position="130"/>
    </location>
</feature>
<dbReference type="EMBL" id="VEPZ02000840">
    <property type="protein sequence ID" value="KAE8716931.1"/>
    <property type="molecule type" value="Genomic_DNA"/>
</dbReference>
<dbReference type="Pfam" id="PF00182">
    <property type="entry name" value="Glyco_hydro_19"/>
    <property type="match status" value="1"/>
</dbReference>
<dbReference type="GO" id="GO:0050832">
    <property type="term" value="P:defense response to fungus"/>
    <property type="evidence" value="ECO:0007669"/>
    <property type="project" value="TreeGrafter"/>
</dbReference>
<keyword evidence="3" id="KW-1015">Disulfide bond</keyword>
<dbReference type="SUPFAM" id="SSF53955">
    <property type="entry name" value="Lysozyme-like"/>
    <property type="match status" value="1"/>
</dbReference>
<dbReference type="GO" id="GO:0004568">
    <property type="term" value="F:chitinase activity"/>
    <property type="evidence" value="ECO:0007669"/>
    <property type="project" value="InterPro"/>
</dbReference>
<evidence type="ECO:0000313" key="6">
    <source>
        <dbReference type="Proteomes" id="UP000436088"/>
    </source>
</evidence>
<keyword evidence="6" id="KW-1185">Reference proteome</keyword>
<name>A0A6A3BM38_HIBSY</name>
<protein>
    <recommendedName>
        <fullName evidence="4">Glycoside hydrolase family 19 catalytic domain-containing protein</fullName>
    </recommendedName>
</protein>
<accession>A0A6A3BM38</accession>
<evidence type="ECO:0000256" key="1">
    <source>
        <dbReference type="ARBA" id="ARBA00022669"/>
    </source>
</evidence>
<evidence type="ECO:0000256" key="2">
    <source>
        <dbReference type="ARBA" id="ARBA00022821"/>
    </source>
</evidence>
<dbReference type="Proteomes" id="UP000436088">
    <property type="component" value="Unassembled WGS sequence"/>
</dbReference>
<evidence type="ECO:0000313" key="5">
    <source>
        <dbReference type="EMBL" id="KAE8716931.1"/>
    </source>
</evidence>
<gene>
    <name evidence="5" type="ORF">F3Y22_tig00110105pilonHSYRG00074</name>
</gene>
<organism evidence="5 6">
    <name type="scientific">Hibiscus syriacus</name>
    <name type="common">Rose of Sharon</name>
    <dbReference type="NCBI Taxonomy" id="106335"/>
    <lineage>
        <taxon>Eukaryota</taxon>
        <taxon>Viridiplantae</taxon>
        <taxon>Streptophyta</taxon>
        <taxon>Embryophyta</taxon>
        <taxon>Tracheophyta</taxon>
        <taxon>Spermatophyta</taxon>
        <taxon>Magnoliopsida</taxon>
        <taxon>eudicotyledons</taxon>
        <taxon>Gunneridae</taxon>
        <taxon>Pentapetalae</taxon>
        <taxon>rosids</taxon>
        <taxon>malvids</taxon>
        <taxon>Malvales</taxon>
        <taxon>Malvaceae</taxon>
        <taxon>Malvoideae</taxon>
        <taxon>Hibiscus</taxon>
    </lineage>
</organism>
<dbReference type="InterPro" id="IPR000726">
    <property type="entry name" value="Glyco_hydro_19_cat"/>
</dbReference>
<dbReference type="InterPro" id="IPR023346">
    <property type="entry name" value="Lysozyme-like_dom_sf"/>
</dbReference>
<evidence type="ECO:0000259" key="4">
    <source>
        <dbReference type="Pfam" id="PF00182"/>
    </source>
</evidence>
<keyword evidence="1" id="KW-0147">Chitin-binding</keyword>
<dbReference type="GO" id="GO:0008061">
    <property type="term" value="F:chitin binding"/>
    <property type="evidence" value="ECO:0007669"/>
    <property type="project" value="UniProtKB-KW"/>
</dbReference>
<dbReference type="CDD" id="cd00325">
    <property type="entry name" value="chitinase_GH19"/>
    <property type="match status" value="1"/>
</dbReference>
<dbReference type="PANTHER" id="PTHR22595">
    <property type="entry name" value="CHITINASE-RELATED"/>
    <property type="match status" value="1"/>
</dbReference>
<comment type="caution">
    <text evidence="5">The sequence shown here is derived from an EMBL/GenBank/DDBJ whole genome shotgun (WGS) entry which is preliminary data.</text>
</comment>
<proteinExistence type="predicted"/>
<sequence length="130" mass="14448">MRFVKVKLLLTYVKLHTKLLVNWVASIRWYSCAVGRNYCGRGLVVPCNFLGCSLVLDDSTIAKPSCHDVIIGNWHGDGEGRLPGYGEIKNIINGGIECNKGQKPEGEDRIGYYKIYCDMLGVGYGENLDC</sequence>
<dbReference type="PANTHER" id="PTHR22595:SF79">
    <property type="entry name" value="CHITINASE 12"/>
    <property type="match status" value="1"/>
</dbReference>
<dbReference type="AlphaFoldDB" id="A0A6A3BM38"/>
<dbReference type="GO" id="GO:0006032">
    <property type="term" value="P:chitin catabolic process"/>
    <property type="evidence" value="ECO:0007669"/>
    <property type="project" value="InterPro"/>
</dbReference>
<dbReference type="GO" id="GO:0016998">
    <property type="term" value="P:cell wall macromolecule catabolic process"/>
    <property type="evidence" value="ECO:0007669"/>
    <property type="project" value="InterPro"/>
</dbReference>